<dbReference type="PANTHER" id="PTHR32481">
    <property type="entry name" value="AMINOPEPTIDASE"/>
    <property type="match status" value="1"/>
</dbReference>
<evidence type="ECO:0000256" key="8">
    <source>
        <dbReference type="PIRSR" id="PIRSR001123-2"/>
    </source>
</evidence>
<feature type="binding site" evidence="8">
    <location>
        <position position="246"/>
    </location>
    <ligand>
        <name>Zn(2+)</name>
        <dbReference type="ChEBI" id="CHEBI:29105"/>
        <label>1</label>
    </ligand>
</feature>
<feature type="binding site" evidence="8">
    <location>
        <position position="327"/>
    </location>
    <ligand>
        <name>Zn(2+)</name>
        <dbReference type="ChEBI" id="CHEBI:29105"/>
        <label>2</label>
    </ligand>
</feature>
<feature type="binding site" evidence="8">
    <location>
        <position position="189"/>
    </location>
    <ligand>
        <name>Zn(2+)</name>
        <dbReference type="ChEBI" id="CHEBI:29105"/>
        <label>2</label>
    </ligand>
</feature>
<reference evidence="10" key="1">
    <citation type="journal article" date="2021" name="Front. Microbiol.">
        <title>Genomic Analysis of the 1-Aminocyclopropane-1-Carboxylate Deaminase-Producing Pseudomonas thivervalensis SC5 Reveals Its Multifaceted Roles in Soil and in Beneficial Interactions With Plants.</title>
        <authorList>
            <person name="Nascimento F.X."/>
            <person name="Uron P."/>
            <person name="Glick B.R."/>
            <person name="Giachini A."/>
            <person name="Rossi M.J."/>
        </authorList>
    </citation>
    <scope>NUCLEOTIDE SEQUENCE [LARGE SCALE GENOMIC DNA]</scope>
    <source>
        <strain evidence="10">PLM3</strain>
    </source>
</reference>
<dbReference type="EMBL" id="CP022202">
    <property type="protein sequence ID" value="AXA59920.1"/>
    <property type="molecule type" value="Genomic_DNA"/>
</dbReference>
<dbReference type="GO" id="GO:0004177">
    <property type="term" value="F:aminopeptidase activity"/>
    <property type="evidence" value="ECO:0007669"/>
    <property type="project" value="UniProtKB-UniRule"/>
</dbReference>
<feature type="binding site" evidence="8">
    <location>
        <position position="189"/>
    </location>
    <ligand>
        <name>Zn(2+)</name>
        <dbReference type="ChEBI" id="CHEBI:29105"/>
        <label>1</label>
    </ligand>
</feature>
<gene>
    <name evidence="9" type="ORF">CEQ51_07480</name>
</gene>
<evidence type="ECO:0000313" key="10">
    <source>
        <dbReference type="Proteomes" id="UP000251666"/>
    </source>
</evidence>
<dbReference type="Gene3D" id="2.40.30.40">
    <property type="entry name" value="Peptidase M42, domain 2"/>
    <property type="match status" value="1"/>
</dbReference>
<evidence type="ECO:0000313" key="9">
    <source>
        <dbReference type="EMBL" id="AXA59920.1"/>
    </source>
</evidence>
<feature type="binding site" evidence="8">
    <location>
        <position position="70"/>
    </location>
    <ligand>
        <name>Zn(2+)</name>
        <dbReference type="ChEBI" id="CHEBI:29105"/>
        <label>1</label>
    </ligand>
</feature>
<protein>
    <submittedName>
        <fullName evidence="9">Peptidase M42</fullName>
    </submittedName>
</protein>
<evidence type="ECO:0000256" key="1">
    <source>
        <dbReference type="ARBA" id="ARBA00006272"/>
    </source>
</evidence>
<evidence type="ECO:0000256" key="7">
    <source>
        <dbReference type="PIRSR" id="PIRSR001123-1"/>
    </source>
</evidence>
<dbReference type="InterPro" id="IPR051464">
    <property type="entry name" value="Peptidase_M42_aminopept"/>
</dbReference>
<evidence type="ECO:0000256" key="5">
    <source>
        <dbReference type="ARBA" id="ARBA00022801"/>
    </source>
</evidence>
<dbReference type="GO" id="GO:0046872">
    <property type="term" value="F:metal ion binding"/>
    <property type="evidence" value="ECO:0007669"/>
    <property type="project" value="UniProtKB-UniRule"/>
</dbReference>
<organism evidence="9 10">
    <name type="scientific">Pseudomonas thivervalensis</name>
    <dbReference type="NCBI Taxonomy" id="86265"/>
    <lineage>
        <taxon>Bacteria</taxon>
        <taxon>Pseudomonadati</taxon>
        <taxon>Pseudomonadota</taxon>
        <taxon>Gammaproteobacteria</taxon>
        <taxon>Pseudomonadales</taxon>
        <taxon>Pseudomonadaceae</taxon>
        <taxon>Pseudomonas</taxon>
    </lineage>
</organism>
<feature type="binding site" evidence="8">
    <location>
        <position position="224"/>
    </location>
    <ligand>
        <name>Zn(2+)</name>
        <dbReference type="ChEBI" id="CHEBI:29105"/>
        <label>2</label>
    </ligand>
</feature>
<keyword evidence="2" id="KW-0031">Aminopeptidase</keyword>
<dbReference type="Proteomes" id="UP000251666">
    <property type="component" value="Chromosome"/>
</dbReference>
<evidence type="ECO:0000256" key="2">
    <source>
        <dbReference type="ARBA" id="ARBA00022438"/>
    </source>
</evidence>
<dbReference type="InterPro" id="IPR023367">
    <property type="entry name" value="Peptidase_M42_dom2"/>
</dbReference>
<dbReference type="InterPro" id="IPR008007">
    <property type="entry name" value="Peptidase_M42"/>
</dbReference>
<keyword evidence="10" id="KW-1185">Reference proteome</keyword>
<dbReference type="Pfam" id="PF05343">
    <property type="entry name" value="Peptidase_M42"/>
    <property type="match status" value="1"/>
</dbReference>
<keyword evidence="5" id="KW-0378">Hydrolase</keyword>
<comment type="similarity">
    <text evidence="1 6">Belongs to the peptidase M42 family.</text>
</comment>
<dbReference type="KEGG" id="pthv:CE140_07640"/>
<dbReference type="GO" id="GO:0006508">
    <property type="term" value="P:proteolysis"/>
    <property type="evidence" value="ECO:0007669"/>
    <property type="project" value="UniProtKB-KW"/>
</dbReference>
<evidence type="ECO:0000256" key="4">
    <source>
        <dbReference type="ARBA" id="ARBA00022723"/>
    </source>
</evidence>
<evidence type="ECO:0000256" key="3">
    <source>
        <dbReference type="ARBA" id="ARBA00022670"/>
    </source>
</evidence>
<dbReference type="SUPFAM" id="SSF53187">
    <property type="entry name" value="Zn-dependent exopeptidases"/>
    <property type="match status" value="1"/>
</dbReference>
<evidence type="ECO:0000256" key="6">
    <source>
        <dbReference type="PIRNR" id="PIRNR001123"/>
    </source>
</evidence>
<accession>A0A2Z4Z8G6</accession>
<proteinExistence type="inferred from homology"/>
<dbReference type="PANTHER" id="PTHR32481:SF0">
    <property type="entry name" value="AMINOPEPTIDASE YPDE-RELATED"/>
    <property type="match status" value="1"/>
</dbReference>
<dbReference type="PIRSF" id="PIRSF001123">
    <property type="entry name" value="PepA_GA"/>
    <property type="match status" value="1"/>
</dbReference>
<dbReference type="AlphaFoldDB" id="A0A2Z4Z8G6"/>
<keyword evidence="3" id="KW-0645">Protease</keyword>
<comment type="cofactor">
    <cofactor evidence="8">
        <name>a divalent metal cation</name>
        <dbReference type="ChEBI" id="CHEBI:60240"/>
    </cofactor>
    <text evidence="8">Binds 2 divalent metal cations per subunit.</text>
</comment>
<dbReference type="SUPFAM" id="SSF101821">
    <property type="entry name" value="Aminopeptidase/glucanase lid domain"/>
    <property type="match status" value="1"/>
</dbReference>
<name>A0A2Z4Z8G6_9PSED</name>
<dbReference type="Gene3D" id="3.40.630.10">
    <property type="entry name" value="Zn peptidases"/>
    <property type="match status" value="1"/>
</dbReference>
<sequence length="353" mass="37706">MHPMNIQPLLEELLLARGPGGQEDEVRQICLRELGKHCDEVFVDEAGNVRGLIKAAGEASQTQPIRVMAHLDEIAMIVKKVRPDGNLEVVALGGAQPISFGVCPVDILGDSQCLPGVLSYGSMHNTGGSAQGRDVLSGAVQWSDVHVITRCSQEELTVAGVRPGVRVVLSRHWRRPFQVKDTVAAHFLDDRAPLAAVITAAQQLKNKRHALKQDVWFICTTLEEESNAGALYAAARVPGDTTIAVEVGPVLEEYGTVLSADPIINTGDQKGYYTRSVVDALVKAAQRSGYQPQVALLVDFSSDASAIMSAGVAARVGCIAIPTENTHGFEMVLHEGIVACAATLTEYLLCPLG</sequence>
<keyword evidence="4 8" id="KW-0479">Metal-binding</keyword>
<feature type="active site" description="Proton acceptor" evidence="7">
    <location>
        <position position="223"/>
    </location>
</feature>